<evidence type="ECO:0000256" key="7">
    <source>
        <dbReference type="ARBA" id="ARBA00022840"/>
    </source>
</evidence>
<evidence type="ECO:0000256" key="2">
    <source>
        <dbReference type="ARBA" id="ARBA00012438"/>
    </source>
</evidence>
<reference evidence="12" key="1">
    <citation type="journal article" date="2019" name="Int. J. Syst. Evol. Microbiol.">
        <title>The Global Catalogue of Microorganisms (GCM) 10K type strain sequencing project: providing services to taxonomists for standard genome sequencing and annotation.</title>
        <authorList>
            <consortium name="The Broad Institute Genomics Platform"/>
            <consortium name="The Broad Institute Genome Sequencing Center for Infectious Disease"/>
            <person name="Wu L."/>
            <person name="Ma J."/>
        </authorList>
    </citation>
    <scope>NUCLEOTIDE SEQUENCE [LARGE SCALE GENOMIC DNA]</scope>
    <source>
        <strain evidence="12">JCM 4565</strain>
    </source>
</reference>
<evidence type="ECO:0000256" key="3">
    <source>
        <dbReference type="ARBA" id="ARBA00022553"/>
    </source>
</evidence>
<dbReference type="RefSeq" id="WP_344122942.1">
    <property type="nucleotide sequence ID" value="NZ_BAAABW010000031.1"/>
</dbReference>
<dbReference type="PANTHER" id="PTHR24421:SF10">
    <property type="entry name" value="NITRATE_NITRITE SENSOR PROTEIN NARQ"/>
    <property type="match status" value="1"/>
</dbReference>
<dbReference type="Gene3D" id="3.30.565.10">
    <property type="entry name" value="Histidine kinase-like ATPase, C-terminal domain"/>
    <property type="match status" value="1"/>
</dbReference>
<evidence type="ECO:0000256" key="8">
    <source>
        <dbReference type="ARBA" id="ARBA00023012"/>
    </source>
</evidence>
<comment type="caution">
    <text evidence="11">The sequence shown here is derived from an EMBL/GenBank/DDBJ whole genome shotgun (WGS) entry which is preliminary data.</text>
</comment>
<keyword evidence="4" id="KW-0808">Transferase</keyword>
<feature type="domain" description="Signal transduction histidine kinase subgroup 3 dimerisation and phosphoacceptor" evidence="10">
    <location>
        <begin position="208"/>
        <end position="271"/>
    </location>
</feature>
<sequence>MRIPICRPLIPPLRSADFHRGWLYAFLGAAVVLPSFPVAVLAAAAVPTGFRAAAFVAVLAVLTAAFGSLRLTRRASVRLANRLLGTDLPAPGGGSTGRARTALWLFLHTAVGCASTAVAGFALMTAVMLPAVWLRGGERVTVLVPVEVAGGPQGLWTLPVSGALLLAACHIGAAAAALLRRLAPPLLGHRPDERLAALEEQTRLLAQRNRLAQELHDSIGHTMTASTIQAALARELMDSDPAAARRALTGLEEASRAALDDLDHVLGILRDGRAPTAPQFGLTDLHALLERVRSTGMDLSADITGDLTRVPATISREAYRIVQEGLTNALKHAAGTRVELRVTAGPGSLDIEITNPYTGRSRRRRGHGLTGIAERVALLRGESSAGPSPDGTCWRLGARIPLRSAS</sequence>
<dbReference type="Proteomes" id="UP001500063">
    <property type="component" value="Unassembled WGS sequence"/>
</dbReference>
<evidence type="ECO:0000313" key="12">
    <source>
        <dbReference type="Proteomes" id="UP001500063"/>
    </source>
</evidence>
<feature type="transmembrane region" description="Helical" evidence="9">
    <location>
        <begin position="105"/>
        <end position="134"/>
    </location>
</feature>
<keyword evidence="9" id="KW-1133">Transmembrane helix</keyword>
<keyword evidence="7" id="KW-0067">ATP-binding</keyword>
<keyword evidence="5" id="KW-0547">Nucleotide-binding</keyword>
<keyword evidence="12" id="KW-1185">Reference proteome</keyword>
<dbReference type="SUPFAM" id="SSF55874">
    <property type="entry name" value="ATPase domain of HSP90 chaperone/DNA topoisomerase II/histidine kinase"/>
    <property type="match status" value="1"/>
</dbReference>
<dbReference type="InterPro" id="IPR050482">
    <property type="entry name" value="Sensor_HK_TwoCompSys"/>
</dbReference>
<dbReference type="PANTHER" id="PTHR24421">
    <property type="entry name" value="NITRATE/NITRITE SENSOR PROTEIN NARX-RELATED"/>
    <property type="match status" value="1"/>
</dbReference>
<dbReference type="EMBL" id="BAAABW010000031">
    <property type="protein sequence ID" value="GAA0374083.1"/>
    <property type="molecule type" value="Genomic_DNA"/>
</dbReference>
<evidence type="ECO:0000256" key="4">
    <source>
        <dbReference type="ARBA" id="ARBA00022679"/>
    </source>
</evidence>
<keyword evidence="3" id="KW-0597">Phosphoprotein</keyword>
<dbReference type="EC" id="2.7.13.3" evidence="2"/>
<dbReference type="Pfam" id="PF07730">
    <property type="entry name" value="HisKA_3"/>
    <property type="match status" value="1"/>
</dbReference>
<evidence type="ECO:0000256" key="9">
    <source>
        <dbReference type="SAM" id="Phobius"/>
    </source>
</evidence>
<evidence type="ECO:0000256" key="5">
    <source>
        <dbReference type="ARBA" id="ARBA00022741"/>
    </source>
</evidence>
<dbReference type="CDD" id="cd16917">
    <property type="entry name" value="HATPase_UhpB-NarQ-NarX-like"/>
    <property type="match status" value="1"/>
</dbReference>
<dbReference type="GO" id="GO:0016301">
    <property type="term" value="F:kinase activity"/>
    <property type="evidence" value="ECO:0007669"/>
    <property type="project" value="UniProtKB-KW"/>
</dbReference>
<feature type="transmembrane region" description="Helical" evidence="9">
    <location>
        <begin position="52"/>
        <end position="72"/>
    </location>
</feature>
<dbReference type="InterPro" id="IPR011712">
    <property type="entry name" value="Sig_transdc_His_kin_sub3_dim/P"/>
</dbReference>
<dbReference type="InterPro" id="IPR036890">
    <property type="entry name" value="HATPase_C_sf"/>
</dbReference>
<gene>
    <name evidence="11" type="ORF">GCM10010319_60730</name>
</gene>
<keyword evidence="8" id="KW-0902">Two-component regulatory system</keyword>
<dbReference type="Gene3D" id="1.20.5.1930">
    <property type="match status" value="1"/>
</dbReference>
<organism evidence="11 12">
    <name type="scientific">Streptomyces blastmyceticus</name>
    <dbReference type="NCBI Taxonomy" id="68180"/>
    <lineage>
        <taxon>Bacteria</taxon>
        <taxon>Bacillati</taxon>
        <taxon>Actinomycetota</taxon>
        <taxon>Actinomycetes</taxon>
        <taxon>Kitasatosporales</taxon>
        <taxon>Streptomycetaceae</taxon>
        <taxon>Streptomyces</taxon>
    </lineage>
</organism>
<name>A0ABP3HMG7_9ACTN</name>
<protein>
    <recommendedName>
        <fullName evidence="2">histidine kinase</fullName>
        <ecNumber evidence="2">2.7.13.3</ecNumber>
    </recommendedName>
</protein>
<evidence type="ECO:0000256" key="6">
    <source>
        <dbReference type="ARBA" id="ARBA00022777"/>
    </source>
</evidence>
<accession>A0ABP3HMG7</accession>
<keyword evidence="6 11" id="KW-0418">Kinase</keyword>
<keyword evidence="9" id="KW-0472">Membrane</keyword>
<proteinExistence type="predicted"/>
<evidence type="ECO:0000256" key="1">
    <source>
        <dbReference type="ARBA" id="ARBA00000085"/>
    </source>
</evidence>
<comment type="catalytic activity">
    <reaction evidence="1">
        <text>ATP + protein L-histidine = ADP + protein N-phospho-L-histidine.</text>
        <dbReference type="EC" id="2.7.13.3"/>
    </reaction>
</comment>
<evidence type="ECO:0000313" key="11">
    <source>
        <dbReference type="EMBL" id="GAA0374083.1"/>
    </source>
</evidence>
<evidence type="ECO:0000259" key="10">
    <source>
        <dbReference type="Pfam" id="PF07730"/>
    </source>
</evidence>
<keyword evidence="9" id="KW-0812">Transmembrane</keyword>
<feature type="transmembrane region" description="Helical" evidence="9">
    <location>
        <begin position="21"/>
        <end position="46"/>
    </location>
</feature>